<evidence type="ECO:0000256" key="8">
    <source>
        <dbReference type="ARBA" id="ARBA00022630"/>
    </source>
</evidence>
<dbReference type="Proteomes" id="UP000199113">
    <property type="component" value="Unassembled WGS sequence"/>
</dbReference>
<dbReference type="Proteomes" id="UP000233565">
    <property type="component" value="Unassembled WGS sequence"/>
</dbReference>
<dbReference type="AlphaFoldDB" id="A0A1I0YVL0"/>
<proteinExistence type="inferred from homology"/>
<evidence type="ECO:0000256" key="5">
    <source>
        <dbReference type="ARBA" id="ARBA00010485"/>
    </source>
</evidence>
<reference evidence="20" key="1">
    <citation type="submission" date="2016-10" db="EMBL/GenBank/DDBJ databases">
        <authorList>
            <person name="de Groot N.N."/>
        </authorList>
    </citation>
    <scope>NUCLEOTIDE SEQUENCE [LARGE SCALE GENOMIC DNA]</scope>
    <source>
        <strain evidence="20">CGMCC 1.10697</strain>
    </source>
</reference>
<keyword evidence="11 17" id="KW-0133">Cell shape</keyword>
<dbReference type="InterPro" id="IPR011601">
    <property type="entry name" value="MurB_C"/>
</dbReference>
<evidence type="ECO:0000256" key="15">
    <source>
        <dbReference type="ARBA" id="ARBA00023316"/>
    </source>
</evidence>
<keyword evidence="8 17" id="KW-0285">Flavoprotein</keyword>
<dbReference type="InterPro" id="IPR036635">
    <property type="entry name" value="MurB_C_sf"/>
</dbReference>
<evidence type="ECO:0000313" key="20">
    <source>
        <dbReference type="EMBL" id="SFB17374.1"/>
    </source>
</evidence>
<dbReference type="GO" id="GO:0008360">
    <property type="term" value="P:regulation of cell shape"/>
    <property type="evidence" value="ECO:0007669"/>
    <property type="project" value="UniProtKB-KW"/>
</dbReference>
<sequence>MPDLRDHTTLRLGGPGRDWVRATTEAELVAAVSEADLSGTPVLVLGGGSNLVVADAGFDGRVVEVATRGIVADVDDSGDPSCSGATVTVAAGEAWDDLVAHAVERRWIGVEALAGIPGSVGATPIQNVGAYGQDVSQTIARVRVWDRNLNGVRTFAASECQFGYRASRFKADPGRHVVLDVTFQLRQGVLGAPVRYAELARSLGVAEGERAPIAEVRSAVLGLRRGKGMVLDPADHDTWSAGSFFTNPFLTPDQVAALPEDAPRWEQADGTWKSSAAWLIEHAGFAKGWTSPDAGDRVSLSTKHTLALTNRGDATTEELLTLARAVRDGVEDQFGVRLVNEPVTVGCTL</sequence>
<dbReference type="InterPro" id="IPR003170">
    <property type="entry name" value="MurB"/>
</dbReference>
<evidence type="ECO:0000256" key="11">
    <source>
        <dbReference type="ARBA" id="ARBA00022960"/>
    </source>
</evidence>
<dbReference type="EC" id="1.3.1.98" evidence="17"/>
<accession>A0A1I0YVL0</accession>
<feature type="active site" description="Proton donor" evidence="17">
    <location>
        <position position="243"/>
    </location>
</feature>
<evidence type="ECO:0000256" key="10">
    <source>
        <dbReference type="ARBA" id="ARBA00022857"/>
    </source>
</evidence>
<dbReference type="GO" id="GO:0005829">
    <property type="term" value="C:cytosol"/>
    <property type="evidence" value="ECO:0007669"/>
    <property type="project" value="TreeGrafter"/>
</dbReference>
<dbReference type="InterPro" id="IPR016167">
    <property type="entry name" value="FAD-bd_PCMH_sub1"/>
</dbReference>
<dbReference type="InterPro" id="IPR006094">
    <property type="entry name" value="Oxid_FAD_bind_N"/>
</dbReference>
<reference evidence="19 22" key="2">
    <citation type="submission" date="2017-12" db="EMBL/GenBank/DDBJ databases">
        <title>Pharmacopeia of the Arctic Ocean.</title>
        <authorList>
            <person name="Collins E."/>
            <person name="Ducluzeau A.-L."/>
        </authorList>
    </citation>
    <scope>NUCLEOTIDE SEQUENCE [LARGE SCALE GENOMIC DNA]</scope>
    <source>
        <strain evidence="19 22">DSM 23325</strain>
    </source>
</reference>
<evidence type="ECO:0000256" key="6">
    <source>
        <dbReference type="ARBA" id="ARBA00022490"/>
    </source>
</evidence>
<keyword evidence="13 17" id="KW-0560">Oxidoreductase</keyword>
<dbReference type="InterPro" id="IPR036318">
    <property type="entry name" value="FAD-bd_PCMH-like_sf"/>
</dbReference>
<evidence type="ECO:0000313" key="19">
    <source>
        <dbReference type="EMBL" id="PKH43782.1"/>
    </source>
</evidence>
<evidence type="ECO:0000256" key="12">
    <source>
        <dbReference type="ARBA" id="ARBA00022984"/>
    </source>
</evidence>
<evidence type="ECO:0000259" key="18">
    <source>
        <dbReference type="PROSITE" id="PS51387"/>
    </source>
</evidence>
<evidence type="ECO:0000256" key="17">
    <source>
        <dbReference type="HAMAP-Rule" id="MF_00037"/>
    </source>
</evidence>
<dbReference type="GO" id="GO:0009252">
    <property type="term" value="P:peptidoglycan biosynthetic process"/>
    <property type="evidence" value="ECO:0007669"/>
    <property type="project" value="UniProtKB-UniRule"/>
</dbReference>
<keyword evidence="10 17" id="KW-0521">NADP</keyword>
<keyword evidence="14 17" id="KW-0131">Cell cycle</keyword>
<dbReference type="SUPFAM" id="SSF56194">
    <property type="entry name" value="Uridine diphospho-N-Acetylenolpyruvylglucosamine reductase, MurB, C-terminal domain"/>
    <property type="match status" value="1"/>
</dbReference>
<gene>
    <name evidence="17" type="primary">murB</name>
    <name evidence="19" type="ORF">CXG46_04880</name>
    <name evidence="20" type="ORF">SAMN05192575_104271</name>
</gene>
<evidence type="ECO:0000256" key="16">
    <source>
        <dbReference type="ARBA" id="ARBA00048914"/>
    </source>
</evidence>
<comment type="cofactor">
    <cofactor evidence="1 17">
        <name>FAD</name>
        <dbReference type="ChEBI" id="CHEBI:57692"/>
    </cofactor>
</comment>
<comment type="pathway">
    <text evidence="4 17">Cell wall biogenesis; peptidoglycan biosynthesis.</text>
</comment>
<comment type="function">
    <text evidence="2 17">Cell wall formation.</text>
</comment>
<keyword evidence="6 17" id="KW-0963">Cytoplasm</keyword>
<evidence type="ECO:0000313" key="21">
    <source>
        <dbReference type="Proteomes" id="UP000199113"/>
    </source>
</evidence>
<comment type="catalytic activity">
    <reaction evidence="16 17">
        <text>UDP-N-acetyl-alpha-D-muramate + NADP(+) = UDP-N-acetyl-3-O-(1-carboxyvinyl)-alpha-D-glucosamine + NADPH + H(+)</text>
        <dbReference type="Rhea" id="RHEA:12248"/>
        <dbReference type="ChEBI" id="CHEBI:15378"/>
        <dbReference type="ChEBI" id="CHEBI:57783"/>
        <dbReference type="ChEBI" id="CHEBI:58349"/>
        <dbReference type="ChEBI" id="CHEBI:68483"/>
        <dbReference type="ChEBI" id="CHEBI:70757"/>
        <dbReference type="EC" id="1.3.1.98"/>
    </reaction>
</comment>
<dbReference type="OrthoDB" id="9804753at2"/>
<evidence type="ECO:0000256" key="1">
    <source>
        <dbReference type="ARBA" id="ARBA00001974"/>
    </source>
</evidence>
<keyword evidence="22" id="KW-1185">Reference proteome</keyword>
<dbReference type="STRING" id="748909.SAMN05192575_104271"/>
<dbReference type="NCBIfam" id="TIGR00179">
    <property type="entry name" value="murB"/>
    <property type="match status" value="1"/>
</dbReference>
<organism evidence="20 21">
    <name type="scientific">Nocardioides alpinus</name>
    <dbReference type="NCBI Taxonomy" id="748909"/>
    <lineage>
        <taxon>Bacteria</taxon>
        <taxon>Bacillati</taxon>
        <taxon>Actinomycetota</taxon>
        <taxon>Actinomycetes</taxon>
        <taxon>Propionibacteriales</taxon>
        <taxon>Nocardioidaceae</taxon>
        <taxon>Nocardioides</taxon>
    </lineage>
</organism>
<dbReference type="Gene3D" id="3.30.43.10">
    <property type="entry name" value="Uridine Diphospho-n-acetylenolpyruvylglucosamine Reductase, domain 2"/>
    <property type="match status" value="1"/>
</dbReference>
<dbReference type="Gene3D" id="3.30.465.10">
    <property type="match status" value="1"/>
</dbReference>
<evidence type="ECO:0000256" key="14">
    <source>
        <dbReference type="ARBA" id="ARBA00023306"/>
    </source>
</evidence>
<keyword evidence="15 17" id="KW-0961">Cell wall biogenesis/degradation</keyword>
<name>A0A1I0YVL0_9ACTN</name>
<dbReference type="PANTHER" id="PTHR21071">
    <property type="entry name" value="UDP-N-ACETYLENOLPYRUVOYLGLUCOSAMINE REDUCTASE"/>
    <property type="match status" value="1"/>
</dbReference>
<dbReference type="HAMAP" id="MF_00037">
    <property type="entry name" value="MurB"/>
    <property type="match status" value="1"/>
</dbReference>
<feature type="active site" evidence="17">
    <location>
        <position position="165"/>
    </location>
</feature>
<dbReference type="Pfam" id="PF01565">
    <property type="entry name" value="FAD_binding_4"/>
    <property type="match status" value="1"/>
</dbReference>
<dbReference type="PROSITE" id="PS51387">
    <property type="entry name" value="FAD_PCMH"/>
    <property type="match status" value="1"/>
</dbReference>
<keyword evidence="12 17" id="KW-0573">Peptidoglycan synthesis</keyword>
<dbReference type="GO" id="GO:0051301">
    <property type="term" value="P:cell division"/>
    <property type="evidence" value="ECO:0007669"/>
    <property type="project" value="UniProtKB-KW"/>
</dbReference>
<feature type="domain" description="FAD-binding PCMH-type" evidence="18">
    <location>
        <begin position="12"/>
        <end position="188"/>
    </location>
</feature>
<evidence type="ECO:0000256" key="7">
    <source>
        <dbReference type="ARBA" id="ARBA00022618"/>
    </source>
</evidence>
<dbReference type="NCBIfam" id="NF010478">
    <property type="entry name" value="PRK13903.1"/>
    <property type="match status" value="1"/>
</dbReference>
<keyword evidence="7 17" id="KW-0132">Cell division</keyword>
<dbReference type="EMBL" id="FOKC01000004">
    <property type="protein sequence ID" value="SFB17374.1"/>
    <property type="molecule type" value="Genomic_DNA"/>
</dbReference>
<dbReference type="EMBL" id="PJBV01000011">
    <property type="protein sequence ID" value="PKH43782.1"/>
    <property type="molecule type" value="Genomic_DNA"/>
</dbReference>
<dbReference type="Gene3D" id="3.90.78.10">
    <property type="entry name" value="UDP-N-acetylenolpyruvoylglucosamine reductase, C-terminal domain"/>
    <property type="match status" value="1"/>
</dbReference>
<dbReference type="GO" id="GO:0071949">
    <property type="term" value="F:FAD binding"/>
    <property type="evidence" value="ECO:0007669"/>
    <property type="project" value="InterPro"/>
</dbReference>
<evidence type="ECO:0000256" key="4">
    <source>
        <dbReference type="ARBA" id="ARBA00004752"/>
    </source>
</evidence>
<protein>
    <recommendedName>
        <fullName evidence="17">UDP-N-acetylenolpyruvoylglucosamine reductase</fullName>
        <ecNumber evidence="17">1.3.1.98</ecNumber>
    </recommendedName>
    <alternativeName>
        <fullName evidence="17">UDP-N-acetylmuramate dehydrogenase</fullName>
    </alternativeName>
</protein>
<keyword evidence="9 17" id="KW-0274">FAD</keyword>
<dbReference type="RefSeq" id="WP_091198601.1">
    <property type="nucleotide sequence ID" value="NZ_FOKC01000004.1"/>
</dbReference>
<comment type="subcellular location">
    <subcellularLocation>
        <location evidence="3 17">Cytoplasm</location>
    </subcellularLocation>
</comment>
<dbReference type="InterPro" id="IPR016169">
    <property type="entry name" value="FAD-bd_PCMH_sub2"/>
</dbReference>
<dbReference type="InterPro" id="IPR016166">
    <property type="entry name" value="FAD-bd_PCMH"/>
</dbReference>
<feature type="active site" evidence="17">
    <location>
        <position position="341"/>
    </location>
</feature>
<dbReference type="GO" id="GO:0071555">
    <property type="term" value="P:cell wall organization"/>
    <property type="evidence" value="ECO:0007669"/>
    <property type="project" value="UniProtKB-KW"/>
</dbReference>
<dbReference type="UniPathway" id="UPA00219"/>
<evidence type="ECO:0000256" key="13">
    <source>
        <dbReference type="ARBA" id="ARBA00023002"/>
    </source>
</evidence>
<comment type="similarity">
    <text evidence="5 17">Belongs to the MurB family.</text>
</comment>
<dbReference type="GO" id="GO:0008762">
    <property type="term" value="F:UDP-N-acetylmuramate dehydrogenase activity"/>
    <property type="evidence" value="ECO:0007669"/>
    <property type="project" value="UniProtKB-UniRule"/>
</dbReference>
<dbReference type="PANTHER" id="PTHR21071:SF4">
    <property type="entry name" value="UDP-N-ACETYLENOLPYRUVOYLGLUCOSAMINE REDUCTASE"/>
    <property type="match status" value="1"/>
</dbReference>
<evidence type="ECO:0000256" key="2">
    <source>
        <dbReference type="ARBA" id="ARBA00003921"/>
    </source>
</evidence>
<evidence type="ECO:0000313" key="22">
    <source>
        <dbReference type="Proteomes" id="UP000233565"/>
    </source>
</evidence>
<evidence type="ECO:0000256" key="3">
    <source>
        <dbReference type="ARBA" id="ARBA00004496"/>
    </source>
</evidence>
<dbReference type="SUPFAM" id="SSF56176">
    <property type="entry name" value="FAD-binding/transporter-associated domain-like"/>
    <property type="match status" value="1"/>
</dbReference>
<dbReference type="Pfam" id="PF02873">
    <property type="entry name" value="MurB_C"/>
    <property type="match status" value="1"/>
</dbReference>
<evidence type="ECO:0000256" key="9">
    <source>
        <dbReference type="ARBA" id="ARBA00022827"/>
    </source>
</evidence>